<organism evidence="1 2">
    <name type="scientific">Daphnia magna</name>
    <dbReference type="NCBI Taxonomy" id="35525"/>
    <lineage>
        <taxon>Eukaryota</taxon>
        <taxon>Metazoa</taxon>
        <taxon>Ecdysozoa</taxon>
        <taxon>Arthropoda</taxon>
        <taxon>Crustacea</taxon>
        <taxon>Branchiopoda</taxon>
        <taxon>Diplostraca</taxon>
        <taxon>Cladocera</taxon>
        <taxon>Anomopoda</taxon>
        <taxon>Daphniidae</taxon>
        <taxon>Daphnia</taxon>
    </lineage>
</organism>
<proteinExistence type="predicted"/>
<evidence type="ECO:0000313" key="2">
    <source>
        <dbReference type="Proteomes" id="UP001234178"/>
    </source>
</evidence>
<protein>
    <submittedName>
        <fullName evidence="1">Uncharacterized protein</fullName>
    </submittedName>
</protein>
<comment type="caution">
    <text evidence="1">The sequence shown here is derived from an EMBL/GenBank/DDBJ whole genome shotgun (WGS) entry which is preliminary data.</text>
</comment>
<sequence length="76" mass="8412">MRAMSAANIRLHKANIQLQPIHSAIAAHERTSVFADANNRSCSMFPFNLLLTKGLSNLTKGNGAILAHHHHRVTMR</sequence>
<evidence type="ECO:0000313" key="1">
    <source>
        <dbReference type="EMBL" id="KAK4019238.1"/>
    </source>
</evidence>
<gene>
    <name evidence="1" type="ORF">OUZ56_001264</name>
</gene>
<dbReference type="EMBL" id="JAOYFB010000036">
    <property type="protein sequence ID" value="KAK4019238.1"/>
    <property type="molecule type" value="Genomic_DNA"/>
</dbReference>
<dbReference type="Proteomes" id="UP001234178">
    <property type="component" value="Unassembled WGS sequence"/>
</dbReference>
<keyword evidence="2" id="KW-1185">Reference proteome</keyword>
<accession>A0ABR0A2T1</accession>
<reference evidence="1 2" key="1">
    <citation type="journal article" date="2023" name="Nucleic Acids Res.">
        <title>The hologenome of Daphnia magna reveals possible DNA methylation and microbiome-mediated evolution of the host genome.</title>
        <authorList>
            <person name="Chaturvedi A."/>
            <person name="Li X."/>
            <person name="Dhandapani V."/>
            <person name="Marshall H."/>
            <person name="Kissane S."/>
            <person name="Cuenca-Cambronero M."/>
            <person name="Asole G."/>
            <person name="Calvet F."/>
            <person name="Ruiz-Romero M."/>
            <person name="Marangio P."/>
            <person name="Guigo R."/>
            <person name="Rago D."/>
            <person name="Mirbahai L."/>
            <person name="Eastwood N."/>
            <person name="Colbourne J.K."/>
            <person name="Zhou J."/>
            <person name="Mallon E."/>
            <person name="Orsini L."/>
        </authorList>
    </citation>
    <scope>NUCLEOTIDE SEQUENCE [LARGE SCALE GENOMIC DNA]</scope>
    <source>
        <strain evidence="1">LRV0_1</strain>
    </source>
</reference>
<name>A0ABR0A2T1_9CRUS</name>